<comment type="subcellular location">
    <subcellularLocation>
        <location evidence="1">Cell membrane</location>
        <topology evidence="1">Single-pass type I membrane protein</topology>
    </subcellularLocation>
</comment>
<dbReference type="Pfam" id="PF07654">
    <property type="entry name" value="C1-set"/>
    <property type="match status" value="2"/>
</dbReference>
<feature type="domain" description="Ig-like" evidence="13">
    <location>
        <begin position="344"/>
        <end position="446"/>
    </location>
</feature>
<comment type="caution">
    <text evidence="14">The sequence shown here is derived from an EMBL/GenBank/DDBJ whole genome shotgun (WGS) entry which is preliminary data.</text>
</comment>
<dbReference type="SMART" id="SM00407">
    <property type="entry name" value="IGc1"/>
    <property type="match status" value="2"/>
</dbReference>
<evidence type="ECO:0000313" key="15">
    <source>
        <dbReference type="Proteomes" id="UP000886611"/>
    </source>
</evidence>
<dbReference type="InterPro" id="IPR051713">
    <property type="entry name" value="T-cell_Activation_Regulation"/>
</dbReference>
<protein>
    <submittedName>
        <fullName evidence="14">TPSNR protein</fullName>
    </submittedName>
</protein>
<sequence length="841" mass="94607">MHPGPCLALNVFAPLHQVTVMLYSDALLPCSFTPSSPDKGLKFILLAWTHKELKLPGFKFGRLKNTDKAMMSESELQEYNASLLLKHVTIKDEGEYTCQVSETILETKAVSVWLKVIAQPKMFLKPSMIIMDQPGTVECHVKGIYPRNFTIEWVIDSQPSSYQEPLKLEEDEDQTFSTVSSYQYSPPTNDLPVNVSCLVKHESLEGGLKEIPLQICKPNLTTKTYINGTKWQVICEVNGCIFSGVTVRLKKKNTTLNGSECHDVAVCVTETVIGKNTSEEEEELICEMEFEGIDMPFTKNITLTDQGAMMSFGVIDGIAIGSILVLLLALITLYRYKEFVFSNPLVSIPDTKVVASLHSDVLISCFFTLTDSKHGLTDTNITWRHNGRELIRYMDKEKIPPGRVMMFESELQKGNASLNIRNVTTEDEGHYECDVYEGPLRDKDIVQLNVIATPKVLLNTPLALTNQLNVLTCQVEGFYPSDISIEWWKNLTSLPSQEPLQLQNNQDGTFSALSHYNYTPISEDAGTEMYCLVKHRSLKEGQEEARLHICEPNFKVLQKRKEQKVLCKLDGCFFQKAFVRINKNGERVNKSECEKMNECLSEATMMATSGEEVNITCEAEMAGLDKLLIENCTLPSQIAAGQLSINTPLTDVHELLHSDVLLPWFFTPSSKYGLTYMLLTWKHNHVVLALYIYGELTTTNRVEILESDLHSGNASILLKNVTIQGEGNYTFELYEVPHFNKSRIQLKVEGPGPGKQPITPTLIKVYPRGTGCCDRQVFTGGGAVWQIAGVITWLVCLKRRERDNSSFRVMRGKLPWTKRGPRKRDKRFRPVGNCGHSPGAP</sequence>
<feature type="region of interest" description="Disordered" evidence="11">
    <location>
        <begin position="815"/>
        <end position="841"/>
    </location>
</feature>
<dbReference type="InterPro" id="IPR013106">
    <property type="entry name" value="Ig_V-set"/>
</dbReference>
<gene>
    <name evidence="14" type="primary">Tapbpl_4</name>
    <name evidence="14" type="ORF">GTO96_0008972</name>
</gene>
<keyword evidence="8" id="KW-0675">Receptor</keyword>
<evidence type="ECO:0000256" key="8">
    <source>
        <dbReference type="ARBA" id="ARBA00023170"/>
    </source>
</evidence>
<evidence type="ECO:0000256" key="12">
    <source>
        <dbReference type="SAM" id="Phobius"/>
    </source>
</evidence>
<proteinExistence type="predicted"/>
<evidence type="ECO:0000256" key="1">
    <source>
        <dbReference type="ARBA" id="ARBA00004251"/>
    </source>
</evidence>
<dbReference type="GO" id="GO:0042102">
    <property type="term" value="P:positive regulation of T cell proliferation"/>
    <property type="evidence" value="ECO:0007669"/>
    <property type="project" value="TreeGrafter"/>
</dbReference>
<evidence type="ECO:0000259" key="13">
    <source>
        <dbReference type="PROSITE" id="PS50835"/>
    </source>
</evidence>
<feature type="non-terminal residue" evidence="14">
    <location>
        <position position="1"/>
    </location>
</feature>
<evidence type="ECO:0000256" key="10">
    <source>
        <dbReference type="ARBA" id="ARBA00023319"/>
    </source>
</evidence>
<dbReference type="InterPro" id="IPR013783">
    <property type="entry name" value="Ig-like_fold"/>
</dbReference>
<dbReference type="AlphaFoldDB" id="A0A8X8BPB3"/>
<keyword evidence="4" id="KW-0732">Signal</keyword>
<feature type="domain" description="Ig-like" evidence="13">
    <location>
        <begin position="120"/>
        <end position="214"/>
    </location>
</feature>
<evidence type="ECO:0000256" key="5">
    <source>
        <dbReference type="ARBA" id="ARBA00022989"/>
    </source>
</evidence>
<dbReference type="SMART" id="SM00409">
    <property type="entry name" value="IG"/>
    <property type="match status" value="3"/>
</dbReference>
<keyword evidence="7" id="KW-1015">Disulfide bond</keyword>
<evidence type="ECO:0000256" key="2">
    <source>
        <dbReference type="ARBA" id="ARBA00022475"/>
    </source>
</evidence>
<dbReference type="GO" id="GO:0071222">
    <property type="term" value="P:cellular response to lipopolysaccharide"/>
    <property type="evidence" value="ECO:0007669"/>
    <property type="project" value="TreeGrafter"/>
</dbReference>
<dbReference type="EMBL" id="JAATIS010004524">
    <property type="protein sequence ID" value="KAG2461697.1"/>
    <property type="molecule type" value="Genomic_DNA"/>
</dbReference>
<keyword evidence="2" id="KW-1003">Cell membrane</keyword>
<dbReference type="SMART" id="SM00406">
    <property type="entry name" value="IGv"/>
    <property type="match status" value="2"/>
</dbReference>
<accession>A0A8X8BPB3</accession>
<feature type="transmembrane region" description="Helical" evidence="12">
    <location>
        <begin position="309"/>
        <end position="334"/>
    </location>
</feature>
<dbReference type="Pfam" id="PF07686">
    <property type="entry name" value="V-set"/>
    <property type="match status" value="2"/>
</dbReference>
<evidence type="ECO:0000313" key="14">
    <source>
        <dbReference type="EMBL" id="KAG2461697.1"/>
    </source>
</evidence>
<evidence type="ECO:0000256" key="3">
    <source>
        <dbReference type="ARBA" id="ARBA00022692"/>
    </source>
</evidence>
<keyword evidence="5 12" id="KW-1133">Transmembrane helix</keyword>
<organism evidence="14 15">
    <name type="scientific">Polypterus senegalus</name>
    <name type="common">Senegal bichir</name>
    <dbReference type="NCBI Taxonomy" id="55291"/>
    <lineage>
        <taxon>Eukaryota</taxon>
        <taxon>Metazoa</taxon>
        <taxon>Chordata</taxon>
        <taxon>Craniata</taxon>
        <taxon>Vertebrata</taxon>
        <taxon>Euteleostomi</taxon>
        <taxon>Actinopterygii</taxon>
        <taxon>Polypteriformes</taxon>
        <taxon>Polypteridae</taxon>
        <taxon>Polypterus</taxon>
    </lineage>
</organism>
<name>A0A8X8BPB3_POLSE</name>
<dbReference type="PROSITE" id="PS50835">
    <property type="entry name" value="IG_LIKE"/>
    <property type="match status" value="4"/>
</dbReference>
<reference evidence="14 15" key="1">
    <citation type="journal article" date="2021" name="Cell">
        <title>Tracing the genetic footprints of vertebrate landing in non-teleost ray-finned fishes.</title>
        <authorList>
            <person name="Bi X."/>
            <person name="Wang K."/>
            <person name="Yang L."/>
            <person name="Pan H."/>
            <person name="Jiang H."/>
            <person name="Wei Q."/>
            <person name="Fang M."/>
            <person name="Yu H."/>
            <person name="Zhu C."/>
            <person name="Cai Y."/>
            <person name="He Y."/>
            <person name="Gan X."/>
            <person name="Zeng H."/>
            <person name="Yu D."/>
            <person name="Zhu Y."/>
            <person name="Jiang H."/>
            <person name="Qiu Q."/>
            <person name="Yang H."/>
            <person name="Zhang Y.E."/>
            <person name="Wang W."/>
            <person name="Zhu M."/>
            <person name="He S."/>
            <person name="Zhang G."/>
        </authorList>
    </citation>
    <scope>NUCLEOTIDE SEQUENCE [LARGE SCALE GENOMIC DNA]</scope>
    <source>
        <strain evidence="14">Bchr_013</strain>
    </source>
</reference>
<feature type="non-terminal residue" evidence="14">
    <location>
        <position position="841"/>
    </location>
</feature>
<dbReference type="Proteomes" id="UP000886611">
    <property type="component" value="Unassembled WGS sequence"/>
</dbReference>
<dbReference type="GO" id="GO:0009897">
    <property type="term" value="C:external side of plasma membrane"/>
    <property type="evidence" value="ECO:0007669"/>
    <property type="project" value="TreeGrafter"/>
</dbReference>
<dbReference type="InterPro" id="IPR007110">
    <property type="entry name" value="Ig-like_dom"/>
</dbReference>
<dbReference type="GO" id="GO:0031295">
    <property type="term" value="P:T cell costimulation"/>
    <property type="evidence" value="ECO:0007669"/>
    <property type="project" value="TreeGrafter"/>
</dbReference>
<dbReference type="InterPro" id="IPR003599">
    <property type="entry name" value="Ig_sub"/>
</dbReference>
<dbReference type="SUPFAM" id="SSF48726">
    <property type="entry name" value="Immunoglobulin"/>
    <property type="match status" value="5"/>
</dbReference>
<dbReference type="InterPro" id="IPR036179">
    <property type="entry name" value="Ig-like_dom_sf"/>
</dbReference>
<dbReference type="PANTHER" id="PTHR25466">
    <property type="entry name" value="T-LYMPHOCYTE ACTIVATION ANTIGEN"/>
    <property type="match status" value="1"/>
</dbReference>
<evidence type="ECO:0000256" key="4">
    <source>
        <dbReference type="ARBA" id="ARBA00022729"/>
    </source>
</evidence>
<evidence type="ECO:0000256" key="6">
    <source>
        <dbReference type="ARBA" id="ARBA00023136"/>
    </source>
</evidence>
<dbReference type="GO" id="GO:0042130">
    <property type="term" value="P:negative regulation of T cell proliferation"/>
    <property type="evidence" value="ECO:0007669"/>
    <property type="project" value="TreeGrafter"/>
</dbReference>
<dbReference type="CDD" id="cd00098">
    <property type="entry name" value="IgC1"/>
    <property type="match status" value="2"/>
</dbReference>
<dbReference type="InterPro" id="IPR003597">
    <property type="entry name" value="Ig_C1-set"/>
</dbReference>
<feature type="domain" description="Ig-like" evidence="13">
    <location>
        <begin position="5"/>
        <end position="111"/>
    </location>
</feature>
<keyword evidence="9" id="KW-0325">Glycoprotein</keyword>
<keyword evidence="6 12" id="KW-0472">Membrane</keyword>
<dbReference type="Gene3D" id="2.60.40.10">
    <property type="entry name" value="Immunoglobulins"/>
    <property type="match status" value="5"/>
</dbReference>
<keyword evidence="15" id="KW-1185">Reference proteome</keyword>
<feature type="domain" description="Ig-like" evidence="13">
    <location>
        <begin position="454"/>
        <end position="548"/>
    </location>
</feature>
<keyword evidence="3 12" id="KW-0812">Transmembrane</keyword>
<evidence type="ECO:0000256" key="11">
    <source>
        <dbReference type="SAM" id="MobiDB-lite"/>
    </source>
</evidence>
<feature type="compositionally biased region" description="Basic residues" evidence="11">
    <location>
        <begin position="819"/>
        <end position="829"/>
    </location>
</feature>
<keyword evidence="10" id="KW-0393">Immunoglobulin domain</keyword>
<dbReference type="PANTHER" id="PTHR25466:SF14">
    <property type="entry name" value="BUTYROPHILIN SUBFAMILY 2 MEMBER A2-LIKE-RELATED"/>
    <property type="match status" value="1"/>
</dbReference>
<dbReference type="GO" id="GO:0007166">
    <property type="term" value="P:cell surface receptor signaling pathway"/>
    <property type="evidence" value="ECO:0007669"/>
    <property type="project" value="TreeGrafter"/>
</dbReference>
<dbReference type="GO" id="GO:0006955">
    <property type="term" value="P:immune response"/>
    <property type="evidence" value="ECO:0007669"/>
    <property type="project" value="TreeGrafter"/>
</dbReference>
<evidence type="ECO:0000256" key="7">
    <source>
        <dbReference type="ARBA" id="ARBA00023157"/>
    </source>
</evidence>
<evidence type="ECO:0000256" key="9">
    <source>
        <dbReference type="ARBA" id="ARBA00023180"/>
    </source>
</evidence>